<name>A0ABU7TZF3_9PROT</name>
<evidence type="ECO:0000313" key="4">
    <source>
        <dbReference type="Proteomes" id="UP001312908"/>
    </source>
</evidence>
<feature type="transmembrane region" description="Helical" evidence="2">
    <location>
        <begin position="6"/>
        <end position="27"/>
    </location>
</feature>
<sequence>MLTFQIIFESLLAMLLVATIAVTASVGRNMRRLQQEKKMTYALVAMLERATSTAQAEAVSLTRLVDMIRAERGQPESGKSGTATCCANNEADPSLSDRSAPRTSREDQKFGSRSEHSSL</sequence>
<proteinExistence type="predicted"/>
<keyword evidence="2" id="KW-1133">Transmembrane helix</keyword>
<feature type="region of interest" description="Disordered" evidence="1">
    <location>
        <begin position="70"/>
        <end position="119"/>
    </location>
</feature>
<organism evidence="3 4">
    <name type="scientific">Sorlinia euscelidii</name>
    <dbReference type="NCBI Taxonomy" id="3081148"/>
    <lineage>
        <taxon>Bacteria</taxon>
        <taxon>Pseudomonadati</taxon>
        <taxon>Pseudomonadota</taxon>
        <taxon>Alphaproteobacteria</taxon>
        <taxon>Acetobacterales</taxon>
        <taxon>Acetobacteraceae</taxon>
        <taxon>Sorlinia</taxon>
    </lineage>
</organism>
<protein>
    <submittedName>
        <fullName evidence="3">Uncharacterized protein</fullName>
    </submittedName>
</protein>
<dbReference type="EMBL" id="JAWJZY010000001">
    <property type="protein sequence ID" value="MEE8657518.1"/>
    <property type="molecule type" value="Genomic_DNA"/>
</dbReference>
<accession>A0ABU7TZF3</accession>
<gene>
    <name evidence="3" type="ORF">DOFOFD_00585</name>
</gene>
<evidence type="ECO:0000256" key="1">
    <source>
        <dbReference type="SAM" id="MobiDB-lite"/>
    </source>
</evidence>
<evidence type="ECO:0000256" key="2">
    <source>
        <dbReference type="SAM" id="Phobius"/>
    </source>
</evidence>
<dbReference type="Proteomes" id="UP001312908">
    <property type="component" value="Unassembled WGS sequence"/>
</dbReference>
<comment type="caution">
    <text evidence="3">The sequence shown here is derived from an EMBL/GenBank/DDBJ whole genome shotgun (WGS) entry which is preliminary data.</text>
</comment>
<feature type="compositionally biased region" description="Basic and acidic residues" evidence="1">
    <location>
        <begin position="99"/>
        <end position="119"/>
    </location>
</feature>
<feature type="compositionally biased region" description="Polar residues" evidence="1">
    <location>
        <begin position="77"/>
        <end position="87"/>
    </location>
</feature>
<evidence type="ECO:0000313" key="3">
    <source>
        <dbReference type="EMBL" id="MEE8657518.1"/>
    </source>
</evidence>
<reference evidence="3 4" key="1">
    <citation type="submission" date="2023-10" db="EMBL/GenBank/DDBJ databases">
        <title>Sorlinia euscelidii gen. nov., sp. nov., an acetic acid bacteria isolated from the gut of Euscelidius variegatus emitter.</title>
        <authorList>
            <person name="Michoud G."/>
            <person name="Marasco R."/>
            <person name="Seferji K."/>
            <person name="Gonella E."/>
            <person name="Garuglieri E."/>
            <person name="Alma A."/>
            <person name="Mapelli F."/>
            <person name="Borin S."/>
            <person name="Daffonchio D."/>
            <person name="Crotti E."/>
        </authorList>
    </citation>
    <scope>NUCLEOTIDE SEQUENCE [LARGE SCALE GENOMIC DNA]</scope>
    <source>
        <strain evidence="3 4">EV16P</strain>
    </source>
</reference>
<keyword evidence="2" id="KW-0812">Transmembrane</keyword>
<keyword evidence="4" id="KW-1185">Reference proteome</keyword>
<keyword evidence="2" id="KW-0472">Membrane</keyword>